<accession>A0ABT9Q5R4</accession>
<evidence type="ECO:0000313" key="2">
    <source>
        <dbReference type="EMBL" id="MDP9842084.1"/>
    </source>
</evidence>
<gene>
    <name evidence="2" type="ORF">J2853_001295</name>
</gene>
<dbReference type="SUPFAM" id="SSF56112">
    <property type="entry name" value="Protein kinase-like (PK-like)"/>
    <property type="match status" value="1"/>
</dbReference>
<comment type="caution">
    <text evidence="2">The sequence shown here is derived from an EMBL/GenBank/DDBJ whole genome shotgun (WGS) entry which is preliminary data.</text>
</comment>
<organism evidence="2 3">
    <name type="scientific">Streptosporangium lutulentum</name>
    <dbReference type="NCBI Taxonomy" id="1461250"/>
    <lineage>
        <taxon>Bacteria</taxon>
        <taxon>Bacillati</taxon>
        <taxon>Actinomycetota</taxon>
        <taxon>Actinomycetes</taxon>
        <taxon>Streptosporangiales</taxon>
        <taxon>Streptosporangiaceae</taxon>
        <taxon>Streptosporangium</taxon>
    </lineage>
</organism>
<dbReference type="InterPro" id="IPR002575">
    <property type="entry name" value="Aminoglycoside_PTrfase"/>
</dbReference>
<evidence type="ECO:0000313" key="3">
    <source>
        <dbReference type="Proteomes" id="UP001225356"/>
    </source>
</evidence>
<dbReference type="Pfam" id="PF01636">
    <property type="entry name" value="APH"/>
    <property type="match status" value="1"/>
</dbReference>
<dbReference type="Gene3D" id="3.90.1200.10">
    <property type="match status" value="1"/>
</dbReference>
<dbReference type="EMBL" id="JAUSQU010000001">
    <property type="protein sequence ID" value="MDP9842084.1"/>
    <property type="molecule type" value="Genomic_DNA"/>
</dbReference>
<feature type="domain" description="Aminoglycoside phosphotransferase" evidence="1">
    <location>
        <begin position="163"/>
        <end position="348"/>
    </location>
</feature>
<keyword evidence="3" id="KW-1185">Reference proteome</keyword>
<name>A0ABT9Q5R4_9ACTN</name>
<evidence type="ECO:0000259" key="1">
    <source>
        <dbReference type="Pfam" id="PF01636"/>
    </source>
</evidence>
<dbReference type="RefSeq" id="WP_307555937.1">
    <property type="nucleotide sequence ID" value="NZ_JAUSQU010000001.1"/>
</dbReference>
<dbReference type="Proteomes" id="UP001225356">
    <property type="component" value="Unassembled WGS sequence"/>
</dbReference>
<proteinExistence type="predicted"/>
<sequence>MGRTVSALVTWDGRCLGAVGPFPVSVPWWSEVEPVVAHLRQALGVPVLVLRLLHVRGGEGARDGHVTYHVEALERPAPGLLVADPPDGDASHAWFTEPQERRSPWARAEDLHEILDWASGTLEAAGRPVTGAVEQRKTWNLAGLFRLPTARGPVWLKATPGFAADEAGVIAAFAQVDPGLVPALVGSGERRVLLEHVPGEDCWDAPAEVIADGVNRFVAAQAALAGRQGGLPGGLPDRRTPALAGRIRDLLDGDEVRELTAEELTAARALARRWPALEDCGLPDTIVHGDFHPGNWRSDGGPPVIVDFADAFFGNPVLDGSRLCDFLSPAGRADATRDWIDAWSAQVPGCDPARALVVAEPLAHLTYAVRYQEFLDGIEPDEQIYHRGDPVAEIRAALRCAQA</sequence>
<dbReference type="InterPro" id="IPR011009">
    <property type="entry name" value="Kinase-like_dom_sf"/>
</dbReference>
<protein>
    <recommendedName>
        <fullName evidence="1">Aminoglycoside phosphotransferase domain-containing protein</fullName>
    </recommendedName>
</protein>
<reference evidence="2 3" key="1">
    <citation type="submission" date="2023-07" db="EMBL/GenBank/DDBJ databases">
        <title>Sequencing the genomes of 1000 actinobacteria strains.</title>
        <authorList>
            <person name="Klenk H.-P."/>
        </authorList>
    </citation>
    <scope>NUCLEOTIDE SEQUENCE [LARGE SCALE GENOMIC DNA]</scope>
    <source>
        <strain evidence="2 3">DSM 46740</strain>
    </source>
</reference>